<name>V4A549_LOTGI</name>
<gene>
    <name evidence="1" type="ORF">LOTGIDRAFT_126189</name>
</gene>
<dbReference type="Proteomes" id="UP000030746">
    <property type="component" value="Unassembled WGS sequence"/>
</dbReference>
<dbReference type="HOGENOM" id="CLU_2981416_0_0_1"/>
<sequence>MWVFFYVLAIQNFCEIIPFINIVFKEEQLYLVHVVRPYGDECSQRINISDHNCHRIVS</sequence>
<accession>V4A549</accession>
<reference evidence="1 2" key="1">
    <citation type="journal article" date="2013" name="Nature">
        <title>Insights into bilaterian evolution from three spiralian genomes.</title>
        <authorList>
            <person name="Simakov O."/>
            <person name="Marletaz F."/>
            <person name="Cho S.J."/>
            <person name="Edsinger-Gonzales E."/>
            <person name="Havlak P."/>
            <person name="Hellsten U."/>
            <person name="Kuo D.H."/>
            <person name="Larsson T."/>
            <person name="Lv J."/>
            <person name="Arendt D."/>
            <person name="Savage R."/>
            <person name="Osoegawa K."/>
            <person name="de Jong P."/>
            <person name="Grimwood J."/>
            <person name="Chapman J.A."/>
            <person name="Shapiro H."/>
            <person name="Aerts A."/>
            <person name="Otillar R.P."/>
            <person name="Terry A.Y."/>
            <person name="Boore J.L."/>
            <person name="Grigoriev I.V."/>
            <person name="Lindberg D.R."/>
            <person name="Seaver E.C."/>
            <person name="Weisblat D.A."/>
            <person name="Putnam N.H."/>
            <person name="Rokhsar D.S."/>
        </authorList>
    </citation>
    <scope>NUCLEOTIDE SEQUENCE [LARGE SCALE GENOMIC DNA]</scope>
</reference>
<organism evidence="1 2">
    <name type="scientific">Lottia gigantea</name>
    <name type="common">Giant owl limpet</name>
    <dbReference type="NCBI Taxonomy" id="225164"/>
    <lineage>
        <taxon>Eukaryota</taxon>
        <taxon>Metazoa</taxon>
        <taxon>Spiralia</taxon>
        <taxon>Lophotrochozoa</taxon>
        <taxon>Mollusca</taxon>
        <taxon>Gastropoda</taxon>
        <taxon>Patellogastropoda</taxon>
        <taxon>Lottioidea</taxon>
        <taxon>Lottiidae</taxon>
        <taxon>Lottia</taxon>
    </lineage>
</organism>
<dbReference type="GeneID" id="20232565"/>
<dbReference type="AlphaFoldDB" id="V4A549"/>
<evidence type="ECO:0000313" key="1">
    <source>
        <dbReference type="EMBL" id="ESO88356.1"/>
    </source>
</evidence>
<dbReference type="KEGG" id="lgi:LOTGIDRAFT_126189"/>
<dbReference type="RefSeq" id="XP_009061062.1">
    <property type="nucleotide sequence ID" value="XM_009062814.1"/>
</dbReference>
<protein>
    <submittedName>
        <fullName evidence="1">Uncharacterized protein</fullName>
    </submittedName>
</protein>
<dbReference type="CTD" id="20232565"/>
<evidence type="ECO:0000313" key="2">
    <source>
        <dbReference type="Proteomes" id="UP000030746"/>
    </source>
</evidence>
<proteinExistence type="predicted"/>
<keyword evidence="2" id="KW-1185">Reference proteome</keyword>
<dbReference type="EMBL" id="KB202719">
    <property type="protein sequence ID" value="ESO88356.1"/>
    <property type="molecule type" value="Genomic_DNA"/>
</dbReference>